<dbReference type="EMBL" id="ADBJ01000010">
    <property type="protein sequence ID" value="EFA84016.1"/>
    <property type="molecule type" value="Genomic_DNA"/>
</dbReference>
<dbReference type="AlphaFoldDB" id="D3B3W8"/>
<dbReference type="InParanoid" id="D3B3W8"/>
<keyword evidence="2" id="KW-1185">Reference proteome</keyword>
<dbReference type="Proteomes" id="UP000001396">
    <property type="component" value="Unassembled WGS sequence"/>
</dbReference>
<proteinExistence type="predicted"/>
<comment type="caution">
    <text evidence="1">The sequence shown here is derived from an EMBL/GenBank/DDBJ whole genome shotgun (WGS) entry which is preliminary data.</text>
</comment>
<protein>
    <submittedName>
        <fullName evidence="1">Uncharacterized protein</fullName>
    </submittedName>
</protein>
<accession>D3B3W8</accession>
<gene>
    <name evidence="1" type="ORF">PPL_03089</name>
</gene>
<sequence>MVCLSSFLDLSIGSSGKGGKQQQQAMLAEVEKMLPMSVHSSRYSTTTSRHRTTSKAMISWPSVHYVHSATSYSHSL</sequence>
<evidence type="ECO:0000313" key="2">
    <source>
        <dbReference type="Proteomes" id="UP000001396"/>
    </source>
</evidence>
<organism evidence="1 2">
    <name type="scientific">Heterostelium pallidum (strain ATCC 26659 / Pp 5 / PN500)</name>
    <name type="common">Cellular slime mold</name>
    <name type="synonym">Polysphondylium pallidum</name>
    <dbReference type="NCBI Taxonomy" id="670386"/>
    <lineage>
        <taxon>Eukaryota</taxon>
        <taxon>Amoebozoa</taxon>
        <taxon>Evosea</taxon>
        <taxon>Eumycetozoa</taxon>
        <taxon>Dictyostelia</taxon>
        <taxon>Acytosteliales</taxon>
        <taxon>Acytosteliaceae</taxon>
        <taxon>Heterostelium</taxon>
    </lineage>
</organism>
<evidence type="ECO:0000313" key="1">
    <source>
        <dbReference type="EMBL" id="EFA84016.1"/>
    </source>
</evidence>
<name>D3B3W8_HETP5</name>
<reference evidence="1 2" key="1">
    <citation type="journal article" date="2011" name="Genome Res.">
        <title>Phylogeny-wide analysis of social amoeba genomes highlights ancient origins for complex intercellular communication.</title>
        <authorList>
            <person name="Heidel A.J."/>
            <person name="Lawal H.M."/>
            <person name="Felder M."/>
            <person name="Schilde C."/>
            <person name="Helps N.R."/>
            <person name="Tunggal B."/>
            <person name="Rivero F."/>
            <person name="John U."/>
            <person name="Schleicher M."/>
            <person name="Eichinger L."/>
            <person name="Platzer M."/>
            <person name="Noegel A.A."/>
            <person name="Schaap P."/>
            <person name="Gloeckner G."/>
        </authorList>
    </citation>
    <scope>NUCLEOTIDE SEQUENCE [LARGE SCALE GENOMIC DNA]</scope>
    <source>
        <strain evidence="2">ATCC 26659 / Pp 5 / PN500</strain>
    </source>
</reference>
<dbReference type="GeneID" id="31358612"/>
<dbReference type="RefSeq" id="XP_020436133.1">
    <property type="nucleotide sequence ID" value="XM_020574061.1"/>
</dbReference>